<evidence type="ECO:0000256" key="3">
    <source>
        <dbReference type="ARBA" id="ARBA00022748"/>
    </source>
</evidence>
<dbReference type="NCBIfam" id="TIGR03142">
    <property type="entry name" value="cytochro_ccmI"/>
    <property type="match status" value="1"/>
</dbReference>
<evidence type="ECO:0000256" key="2">
    <source>
        <dbReference type="ARBA" id="ARBA00022737"/>
    </source>
</evidence>
<dbReference type="InterPro" id="IPR017560">
    <property type="entry name" value="Cyt_c_biogenesis_CcmI"/>
</dbReference>
<dbReference type="PANTHER" id="PTHR47870:SF1">
    <property type="entry name" value="CYTOCHROME C-TYPE BIOGENESIS PROTEIN CCMH"/>
    <property type="match status" value="1"/>
</dbReference>
<dbReference type="SUPFAM" id="SSF48452">
    <property type="entry name" value="TPR-like"/>
    <property type="match status" value="1"/>
</dbReference>
<dbReference type="SMART" id="SM00028">
    <property type="entry name" value="TPR"/>
    <property type="match status" value="2"/>
</dbReference>
<comment type="subcellular location">
    <subcellularLocation>
        <location evidence="1">Cell envelope</location>
    </subcellularLocation>
</comment>
<dbReference type="RefSeq" id="WP_106268381.1">
    <property type="nucleotide sequence ID" value="NZ_PVTQ01000024.1"/>
</dbReference>
<evidence type="ECO:0000256" key="4">
    <source>
        <dbReference type="ARBA" id="ARBA00022803"/>
    </source>
</evidence>
<dbReference type="EMBL" id="PVTQ01000024">
    <property type="protein sequence ID" value="PRY84417.1"/>
    <property type="molecule type" value="Genomic_DNA"/>
</dbReference>
<keyword evidence="4 5" id="KW-0802">TPR repeat</keyword>
<dbReference type="Pfam" id="PF23914">
    <property type="entry name" value="TPR_CcmH_CycH"/>
    <property type="match status" value="1"/>
</dbReference>
<sequence>MIWGIFAIMAIAGLTIALFPMRRAGMAPVLRADAVPAVLVDQLEEIDRDMARGLVSAPEAEAARQEIRRRMAQVLRRADRQTVTTTGGRGALILAAVFVPVMAFGYYSFAGAPDVPAVAFADRADERADTRRIADLAGQLRERLRADPDGGPTDGWMLLGQTYARMGQFDEAVTAFRTASGRDDAVSATWSMLAEAMIRANDGTVTPDAVTALNRALTLDLSNPAAAFYLAIADAQAGEVGAAHDRLTARLAETPGYQPWMDTYIAQANAFAQTLGRAPIASRAPVARSPSAADVAAAQEMSEGDRAVFIRSMVDRLATRLEDEPDDVNGWLRLANAYGVLQEMDKARDAYLRADALLPEGDARKAEVRASIARLENP</sequence>
<name>A0A2T0WCI7_9RHOB</name>
<keyword evidence="8" id="KW-1185">Reference proteome</keyword>
<dbReference type="Gene3D" id="1.25.40.10">
    <property type="entry name" value="Tetratricopeptide repeat domain"/>
    <property type="match status" value="2"/>
</dbReference>
<dbReference type="InterPro" id="IPR011990">
    <property type="entry name" value="TPR-like_helical_dom_sf"/>
</dbReference>
<dbReference type="GO" id="GO:0017004">
    <property type="term" value="P:cytochrome complex assembly"/>
    <property type="evidence" value="ECO:0007669"/>
    <property type="project" value="UniProtKB-KW"/>
</dbReference>
<dbReference type="PANTHER" id="PTHR47870">
    <property type="entry name" value="CYTOCHROME C-TYPE BIOGENESIS PROTEIN CCMH"/>
    <property type="match status" value="1"/>
</dbReference>
<protein>
    <submittedName>
        <fullName evidence="7">Cytochrome c-type biogenesis protein CcmH</fullName>
    </submittedName>
</protein>
<dbReference type="GO" id="GO:0030313">
    <property type="term" value="C:cell envelope"/>
    <property type="evidence" value="ECO:0007669"/>
    <property type="project" value="UniProtKB-SubCell"/>
</dbReference>
<dbReference type="InterPro" id="IPR051263">
    <property type="entry name" value="C-type_cytochrome_biogenesis"/>
</dbReference>
<dbReference type="InterPro" id="IPR019734">
    <property type="entry name" value="TPR_rpt"/>
</dbReference>
<reference evidence="7 8" key="1">
    <citation type="submission" date="2018-03" db="EMBL/GenBank/DDBJ databases">
        <title>Genomic Encyclopedia of Archaeal and Bacterial Type Strains, Phase II (KMG-II): from individual species to whole genera.</title>
        <authorList>
            <person name="Goeker M."/>
        </authorList>
    </citation>
    <scope>NUCLEOTIDE SEQUENCE [LARGE SCALE GENOMIC DNA]</scope>
    <source>
        <strain evidence="7 8">DSM 100212</strain>
    </source>
</reference>
<evidence type="ECO:0000256" key="5">
    <source>
        <dbReference type="PROSITE-ProRule" id="PRU00339"/>
    </source>
</evidence>
<proteinExistence type="predicted"/>
<evidence type="ECO:0000313" key="7">
    <source>
        <dbReference type="EMBL" id="PRY84417.1"/>
    </source>
</evidence>
<evidence type="ECO:0000313" key="8">
    <source>
        <dbReference type="Proteomes" id="UP000238392"/>
    </source>
</evidence>
<dbReference type="AlphaFoldDB" id="A0A2T0WCI7"/>
<evidence type="ECO:0000259" key="6">
    <source>
        <dbReference type="Pfam" id="PF23914"/>
    </source>
</evidence>
<keyword evidence="3" id="KW-0201">Cytochrome c-type biogenesis</keyword>
<evidence type="ECO:0000256" key="1">
    <source>
        <dbReference type="ARBA" id="ARBA00004196"/>
    </source>
</evidence>
<comment type="caution">
    <text evidence="7">The sequence shown here is derived from an EMBL/GenBank/DDBJ whole genome shotgun (WGS) entry which is preliminary data.</text>
</comment>
<accession>A0A2T0WCI7</accession>
<dbReference type="InterPro" id="IPR056413">
    <property type="entry name" value="TPR_CcmH_CycH"/>
</dbReference>
<dbReference type="Proteomes" id="UP000238392">
    <property type="component" value="Unassembled WGS sequence"/>
</dbReference>
<feature type="repeat" description="TPR" evidence="5">
    <location>
        <begin position="153"/>
        <end position="186"/>
    </location>
</feature>
<feature type="domain" description="Cytochrome c-type biogenesis protein H TPR" evidence="6">
    <location>
        <begin position="123"/>
        <end position="246"/>
    </location>
</feature>
<keyword evidence="2" id="KW-0677">Repeat</keyword>
<gene>
    <name evidence="7" type="ORF">CLV74_12413</name>
</gene>
<dbReference type="PROSITE" id="PS50005">
    <property type="entry name" value="TPR"/>
    <property type="match status" value="1"/>
</dbReference>
<dbReference type="OrthoDB" id="9815847at2"/>
<organism evidence="7 8">
    <name type="scientific">Donghicola tyrosinivorans</name>
    <dbReference type="NCBI Taxonomy" id="1652492"/>
    <lineage>
        <taxon>Bacteria</taxon>
        <taxon>Pseudomonadati</taxon>
        <taxon>Pseudomonadota</taxon>
        <taxon>Alphaproteobacteria</taxon>
        <taxon>Rhodobacterales</taxon>
        <taxon>Roseobacteraceae</taxon>
        <taxon>Donghicola</taxon>
    </lineage>
</organism>